<keyword evidence="7 10" id="KW-0496">Mitochondrion</keyword>
<evidence type="ECO:0000256" key="2">
    <source>
        <dbReference type="ARBA" id="ARBA00022692"/>
    </source>
</evidence>
<keyword evidence="14" id="KW-1185">Reference proteome</keyword>
<dbReference type="EMBL" id="KZ679681">
    <property type="protein sequence ID" value="PTB53750.1"/>
    <property type="molecule type" value="Genomic_DNA"/>
</dbReference>
<feature type="transmembrane region" description="Helical" evidence="10">
    <location>
        <begin position="378"/>
        <end position="398"/>
    </location>
</feature>
<keyword evidence="2 10" id="KW-0812">Transmembrane</keyword>
<dbReference type="RefSeq" id="XP_024773427.1">
    <property type="nucleotide sequence ID" value="XM_024916053.1"/>
</dbReference>
<feature type="coiled-coil region" evidence="11">
    <location>
        <begin position="411"/>
        <end position="438"/>
    </location>
</feature>
<evidence type="ECO:0000256" key="10">
    <source>
        <dbReference type="RuleBase" id="RU364128"/>
    </source>
</evidence>
<keyword evidence="6 11" id="KW-0175">Coiled coil</keyword>
<comment type="subunit">
    <text evidence="10">Homooligomer.</text>
</comment>
<evidence type="ECO:0000256" key="5">
    <source>
        <dbReference type="ARBA" id="ARBA00022989"/>
    </source>
</evidence>
<dbReference type="GeneID" id="36624622"/>
<sequence>MDQSRVRYSTNPLSRSHAVPTIGARIFAKAVYTKKPARRRDRPKDPGSAGEAVWACLFKGGGNGNIIAHAWAFETWRKSPSYQPRKLHRHPAVRALEEQRKTAVQRLLGPALADMQPFGRAVWRHGRIGLELAARPAPSGITTARWPSTACKRCHVQTIVFPRFYSSQPPNDADKPPVPPQSAPKAADKPAATAKNASTEPPAAAGPSWSRPSWLELPSISEERRSALTKKFSGIMDNVQSKVLNASQKLNEITGYTGIEAIKVENEQLETGLAEAQARVRAARQAYKTSNNKRASTQREVTTLLARKDTWTPSDLERFTELYRTDHVLEGEVVTAQENLTEAESDEQKLSQKLSAGILKRYHEEQIWSDRIRRASTWGTWGLMGMNFILFVVLQFVAEPWKRKRLVKGVVAEEKRVLDEVQTELAVIKANLDQVAAAAEVDRVKAREKEAQKLLSLTKIRAVWQTTMSAVWISSFQELKDLLSRWKALITDLEVWRAGFEYLISERQVDMRMRDASALVLEGLITGIFITWRMGALFRSSK</sequence>
<protein>
    <recommendedName>
        <fullName evidence="10">Sensitive to high expression protein 9, mitochondrial</fullName>
    </recommendedName>
</protein>
<accession>A0A2T4A9I0</accession>
<evidence type="ECO:0000256" key="12">
    <source>
        <dbReference type="SAM" id="MobiDB-lite"/>
    </source>
</evidence>
<feature type="coiled-coil region" evidence="11">
    <location>
        <begin position="259"/>
        <end position="293"/>
    </location>
</feature>
<comment type="subcellular location">
    <subcellularLocation>
        <location evidence="10">Mitochondrion inner membrane</location>
        <topology evidence="10">Multi-pass membrane protein</topology>
    </subcellularLocation>
</comment>
<feature type="region of interest" description="Disordered" evidence="12">
    <location>
        <begin position="165"/>
        <end position="213"/>
    </location>
</feature>
<organism evidence="13 14">
    <name type="scientific">Trichoderma harzianum CBS 226.95</name>
    <dbReference type="NCBI Taxonomy" id="983964"/>
    <lineage>
        <taxon>Eukaryota</taxon>
        <taxon>Fungi</taxon>
        <taxon>Dikarya</taxon>
        <taxon>Ascomycota</taxon>
        <taxon>Pezizomycotina</taxon>
        <taxon>Sordariomycetes</taxon>
        <taxon>Hypocreomycetidae</taxon>
        <taxon>Hypocreales</taxon>
        <taxon>Hypocreaceae</taxon>
        <taxon>Trichoderma</taxon>
    </lineage>
</organism>
<dbReference type="InterPro" id="IPR008839">
    <property type="entry name" value="MDM33_fungi"/>
</dbReference>
<feature type="compositionally biased region" description="Low complexity" evidence="12">
    <location>
        <begin position="183"/>
        <end position="197"/>
    </location>
</feature>
<proteinExistence type="inferred from homology"/>
<dbReference type="Pfam" id="PF05546">
    <property type="entry name" value="She9_MDM33"/>
    <property type="match status" value="1"/>
</dbReference>
<evidence type="ECO:0000256" key="8">
    <source>
        <dbReference type="ARBA" id="ARBA00023136"/>
    </source>
</evidence>
<evidence type="ECO:0000256" key="9">
    <source>
        <dbReference type="ARBA" id="ARBA00024807"/>
    </source>
</evidence>
<dbReference type="PANTHER" id="PTHR31961">
    <property type="entry name" value="SENSITIVE TO HIGH EXPRESSION PROTEIN 9, MITOCHONDRIAL"/>
    <property type="match status" value="1"/>
</dbReference>
<evidence type="ECO:0000256" key="4">
    <source>
        <dbReference type="ARBA" id="ARBA00022946"/>
    </source>
</evidence>
<evidence type="ECO:0000256" key="1">
    <source>
        <dbReference type="ARBA" id="ARBA00007472"/>
    </source>
</evidence>
<evidence type="ECO:0000256" key="11">
    <source>
        <dbReference type="SAM" id="Coils"/>
    </source>
</evidence>
<reference evidence="13 14" key="1">
    <citation type="submission" date="2016-07" db="EMBL/GenBank/DDBJ databases">
        <title>Multiple horizontal gene transfer events from other fungi enriched the ability of initially mycotrophic Trichoderma (Ascomycota) to feed on dead plant biomass.</title>
        <authorList>
            <consortium name="DOE Joint Genome Institute"/>
            <person name="Aerts A."/>
            <person name="Atanasova L."/>
            <person name="Chenthamara K."/>
            <person name="Zhang J."/>
            <person name="Grujic M."/>
            <person name="Henrissat B."/>
            <person name="Kuo A."/>
            <person name="Salamov A."/>
            <person name="Lipzen A."/>
            <person name="Labutti K."/>
            <person name="Barry K."/>
            <person name="Miao Y."/>
            <person name="Rahimi M.J."/>
            <person name="Shen Q."/>
            <person name="Grigoriev I.V."/>
            <person name="Kubicek C.P."/>
            <person name="Druzhinina I.S."/>
        </authorList>
    </citation>
    <scope>NUCLEOTIDE SEQUENCE [LARGE SCALE GENOMIC DNA]</scope>
    <source>
        <strain evidence="13 14">CBS 226.95</strain>
    </source>
</reference>
<dbReference type="AlphaFoldDB" id="A0A2T4A9I0"/>
<keyword evidence="3 10" id="KW-0999">Mitochondrion inner membrane</keyword>
<evidence type="ECO:0000256" key="3">
    <source>
        <dbReference type="ARBA" id="ARBA00022792"/>
    </source>
</evidence>
<keyword evidence="4 10" id="KW-0809">Transit peptide</keyword>
<comment type="function">
    <text evidence="9">Required for the maintenance of the structure of the mitochondrial inner membrane. Involved in mitochondrial morphology. Causes growth arrest when highly overexpressed.</text>
</comment>
<keyword evidence="8 10" id="KW-0472">Membrane</keyword>
<evidence type="ECO:0000313" key="13">
    <source>
        <dbReference type="EMBL" id="PTB53750.1"/>
    </source>
</evidence>
<gene>
    <name evidence="13" type="ORF">M431DRAFT_482610</name>
</gene>
<evidence type="ECO:0000256" key="7">
    <source>
        <dbReference type="ARBA" id="ARBA00023128"/>
    </source>
</evidence>
<keyword evidence="5 10" id="KW-1133">Transmembrane helix</keyword>
<dbReference type="Proteomes" id="UP000241690">
    <property type="component" value="Unassembled WGS sequence"/>
</dbReference>
<dbReference type="PANTHER" id="PTHR31961:SF3">
    <property type="entry name" value="SENSITIVE TO HIGH EXPRESSION PROTEIN 9, MITOCHONDRIAL"/>
    <property type="match status" value="1"/>
</dbReference>
<feature type="transmembrane region" description="Helical" evidence="10">
    <location>
        <begin position="516"/>
        <end position="535"/>
    </location>
</feature>
<evidence type="ECO:0000313" key="14">
    <source>
        <dbReference type="Proteomes" id="UP000241690"/>
    </source>
</evidence>
<dbReference type="GO" id="GO:0007007">
    <property type="term" value="P:inner mitochondrial membrane organization"/>
    <property type="evidence" value="ECO:0007669"/>
    <property type="project" value="TreeGrafter"/>
</dbReference>
<dbReference type="GO" id="GO:0005743">
    <property type="term" value="C:mitochondrial inner membrane"/>
    <property type="evidence" value="ECO:0007669"/>
    <property type="project" value="UniProtKB-SubCell"/>
</dbReference>
<evidence type="ECO:0000256" key="6">
    <source>
        <dbReference type="ARBA" id="ARBA00023054"/>
    </source>
</evidence>
<comment type="similarity">
    <text evidence="1 10">Belongs to the SHE9 family.</text>
</comment>
<name>A0A2T4A9I0_TRIHA</name>